<keyword evidence="2" id="KW-1185">Reference proteome</keyword>
<evidence type="ECO:0000313" key="2">
    <source>
        <dbReference type="Proteomes" id="UP000677515"/>
    </source>
</evidence>
<sequence>MDKELAERVILERVELIARLTSEGTCRERDREIALHLIADIARGVELKNTQFSVVFSPPPEC</sequence>
<dbReference type="Proteomes" id="UP000677515">
    <property type="component" value="Chromosome"/>
</dbReference>
<organism evidence="1 2">
    <name type="scientific">Erwinia rhapontici</name>
    <name type="common">Pectobacterium rhapontici</name>
    <dbReference type="NCBI Taxonomy" id="55212"/>
    <lineage>
        <taxon>Bacteria</taxon>
        <taxon>Pseudomonadati</taxon>
        <taxon>Pseudomonadota</taxon>
        <taxon>Gammaproteobacteria</taxon>
        <taxon>Enterobacterales</taxon>
        <taxon>Erwiniaceae</taxon>
        <taxon>Erwinia</taxon>
    </lineage>
</organism>
<proteinExistence type="predicted"/>
<protein>
    <recommendedName>
        <fullName evidence="3">Tum protein</fullName>
    </recommendedName>
</protein>
<evidence type="ECO:0008006" key="3">
    <source>
        <dbReference type="Google" id="ProtNLM"/>
    </source>
</evidence>
<reference evidence="1 2" key="1">
    <citation type="submission" date="2021-01" db="EMBL/GenBank/DDBJ databases">
        <title>Complete genome sequence of Erwinia rhapontici MAFF 311153.</title>
        <authorList>
            <person name="Morohoshi T."/>
            <person name="Someya N."/>
        </authorList>
    </citation>
    <scope>NUCLEOTIDE SEQUENCE [LARGE SCALE GENOMIC DNA]</scope>
    <source>
        <strain evidence="1 2">MAFF 311153</strain>
    </source>
</reference>
<dbReference type="RefSeq" id="WP_133842475.1">
    <property type="nucleotide sequence ID" value="NZ_AP024329.1"/>
</dbReference>
<evidence type="ECO:0000313" key="1">
    <source>
        <dbReference type="EMBL" id="BCQ36697.1"/>
    </source>
</evidence>
<accession>A0ABM7N5D1</accession>
<gene>
    <name evidence="1" type="ORF">ERHA53_40400</name>
</gene>
<dbReference type="EMBL" id="AP024329">
    <property type="protein sequence ID" value="BCQ36697.1"/>
    <property type="molecule type" value="Genomic_DNA"/>
</dbReference>
<name>A0ABM7N5D1_ERWRD</name>
<dbReference type="GeneID" id="99868345"/>